<feature type="compositionally biased region" description="Low complexity" evidence="1">
    <location>
        <begin position="162"/>
        <end position="242"/>
    </location>
</feature>
<proteinExistence type="predicted"/>
<keyword evidence="4" id="KW-1185">Reference proteome</keyword>
<evidence type="ECO:0000313" key="4">
    <source>
        <dbReference type="Proteomes" id="UP000663292"/>
    </source>
</evidence>
<dbReference type="AlphaFoldDB" id="A0A897NUT8"/>
<dbReference type="RefSeq" id="WP_229121277.1">
    <property type="nucleotide sequence ID" value="NZ_CP064791.1"/>
</dbReference>
<keyword evidence="2" id="KW-1133">Transmembrane helix</keyword>
<keyword evidence="2" id="KW-0812">Transmembrane</keyword>
<gene>
    <name evidence="3" type="ORF">HSEST_2501</name>
</gene>
<dbReference type="Proteomes" id="UP000663292">
    <property type="component" value="Chromosome"/>
</dbReference>
<evidence type="ECO:0000256" key="1">
    <source>
        <dbReference type="SAM" id="MobiDB-lite"/>
    </source>
</evidence>
<keyword evidence="2" id="KW-0472">Membrane</keyword>
<dbReference type="GeneID" id="68859133"/>
<feature type="region of interest" description="Disordered" evidence="1">
    <location>
        <begin position="150"/>
        <end position="273"/>
    </location>
</feature>
<accession>A0A897NUT8</accession>
<dbReference type="EMBL" id="CP064791">
    <property type="protein sequence ID" value="QSG16011.1"/>
    <property type="molecule type" value="Genomic_DNA"/>
</dbReference>
<organism evidence="3 4">
    <name type="scientific">Halapricum desulfuricans</name>
    <dbReference type="NCBI Taxonomy" id="2841257"/>
    <lineage>
        <taxon>Archaea</taxon>
        <taxon>Methanobacteriati</taxon>
        <taxon>Methanobacteriota</taxon>
        <taxon>Stenosarchaea group</taxon>
        <taxon>Halobacteria</taxon>
        <taxon>Halobacteriales</taxon>
        <taxon>Haloarculaceae</taxon>
        <taxon>Halapricum</taxon>
    </lineage>
</organism>
<evidence type="ECO:0000313" key="3">
    <source>
        <dbReference type="EMBL" id="QSG16011.1"/>
    </source>
</evidence>
<feature type="transmembrane region" description="Helical" evidence="2">
    <location>
        <begin position="282"/>
        <end position="300"/>
    </location>
</feature>
<evidence type="ECO:0000256" key="2">
    <source>
        <dbReference type="SAM" id="Phobius"/>
    </source>
</evidence>
<sequence length="302" mass="31433">MTRTALLVAVLVASTALLVSTGAVPFSDGTDEIEGSDIVMQPADGPNGKYAVIDGDGEIALLLADENPDLEAGGVADDAVTPLDRVFTITYTGDLFARVWITDDAEDVRFYRGDDPDDPLEGAGNAVTLGPNETVRVGLLVDTRGDHDVESVSSFDVRARQATPTETSTETPTTEPESPTETPVTDDPTDTPTAEPEPPTETTQTSTDTPPTDTSTPIDTTTDTPTTPTRSATETASTVTTTIELAPPAEPPTNGTTTDADDAQQPPAGGLPSEVGGFGSPVLLPVLLVLALLLAALAWYRR</sequence>
<name>A0A897NUT8_9EURY</name>
<reference evidence="3 4" key="1">
    <citation type="submission" date="2020-11" db="EMBL/GenBank/DDBJ databases">
        <title>Carbohydrate-dependent, anaerobic sulfur respiration: A novel catabolism in halophilic archaea.</title>
        <authorList>
            <person name="Sorokin D.Y."/>
            <person name="Messina E."/>
            <person name="Smedile F."/>
            <person name="La Cono V."/>
            <person name="Hallsworth J.E."/>
            <person name="Yakimov M.M."/>
        </authorList>
    </citation>
    <scope>NUCLEOTIDE SEQUENCE [LARGE SCALE GENOMIC DNA]</scope>
    <source>
        <strain evidence="3 4">HSR-Est</strain>
    </source>
</reference>
<protein>
    <submittedName>
        <fullName evidence="3">Cell surface protein</fullName>
    </submittedName>
</protein>